<evidence type="ECO:0000256" key="4">
    <source>
        <dbReference type="ARBA" id="ARBA00022679"/>
    </source>
</evidence>
<feature type="domain" description="MTTase N-terminal" evidence="15">
    <location>
        <begin position="13"/>
        <end position="129"/>
    </location>
</feature>
<evidence type="ECO:0000259" key="15">
    <source>
        <dbReference type="PROSITE" id="PS51449"/>
    </source>
</evidence>
<keyword evidence="8 13" id="KW-0411">Iron-sulfur</keyword>
<comment type="similarity">
    <text evidence="13">Belongs to the methylthiotransferase family. MiaB subfamily.</text>
</comment>
<dbReference type="PROSITE" id="PS51449">
    <property type="entry name" value="MTTASE_N"/>
    <property type="match status" value="1"/>
</dbReference>
<dbReference type="PROSITE" id="PS51918">
    <property type="entry name" value="RADICAL_SAM"/>
    <property type="match status" value="1"/>
</dbReference>
<keyword evidence="5 13" id="KW-0949">S-adenosyl-L-methionine</keyword>
<dbReference type="GO" id="GO:0051539">
    <property type="term" value="F:4 iron, 4 sulfur cluster binding"/>
    <property type="evidence" value="ECO:0007669"/>
    <property type="project" value="UniProtKB-UniRule"/>
</dbReference>
<dbReference type="SFLD" id="SFLDG01082">
    <property type="entry name" value="B12-binding_domain_containing"/>
    <property type="match status" value="1"/>
</dbReference>
<feature type="binding site" evidence="13">
    <location>
        <position position="92"/>
    </location>
    <ligand>
        <name>[4Fe-4S] cluster</name>
        <dbReference type="ChEBI" id="CHEBI:49883"/>
        <label>1</label>
    </ligand>
</feature>
<reference evidence="17" key="1">
    <citation type="submission" date="2022-12" db="EMBL/GenBank/DDBJ databases">
        <title>Reference genome sequencing for broad-spectrum identification of bacterial and archaeal isolates by mass spectrometry.</title>
        <authorList>
            <person name="Sekiguchi Y."/>
            <person name="Tourlousse D.M."/>
        </authorList>
    </citation>
    <scope>NUCLEOTIDE SEQUENCE</scope>
    <source>
        <strain evidence="17">ASRB1</strain>
    </source>
</reference>
<evidence type="ECO:0000256" key="10">
    <source>
        <dbReference type="ARBA" id="ARBA00068570"/>
    </source>
</evidence>
<feature type="domain" description="Radical SAM core" evidence="16">
    <location>
        <begin position="155"/>
        <end position="385"/>
    </location>
</feature>
<dbReference type="Pfam" id="PF01938">
    <property type="entry name" value="TRAM"/>
    <property type="match status" value="1"/>
</dbReference>
<evidence type="ECO:0000256" key="12">
    <source>
        <dbReference type="ARBA" id="ARBA00081141"/>
    </source>
</evidence>
<comment type="caution">
    <text evidence="17">The sequence shown here is derived from an EMBL/GenBank/DDBJ whole genome shotgun (WGS) entry which is preliminary data.</text>
</comment>
<evidence type="ECO:0000256" key="11">
    <source>
        <dbReference type="ARBA" id="ARBA00080698"/>
    </source>
</evidence>
<comment type="subunit">
    <text evidence="13">Monomer.</text>
</comment>
<feature type="binding site" evidence="13">
    <location>
        <position position="58"/>
    </location>
    <ligand>
        <name>[4Fe-4S] cluster</name>
        <dbReference type="ChEBI" id="CHEBI:49883"/>
        <label>1</label>
    </ligand>
</feature>
<protein>
    <recommendedName>
        <fullName evidence="10 13">tRNA-2-methylthio-N(6)-dimethylallyladenosine synthase</fullName>
        <ecNumber evidence="9 13">2.8.4.3</ecNumber>
    </recommendedName>
    <alternativeName>
        <fullName evidence="12 13">(Dimethylallyl)adenosine tRNA methylthiotransferase MiaB</fullName>
    </alternativeName>
    <alternativeName>
        <fullName evidence="11 13">tRNA-i(6)A37 methylthiotransferase</fullName>
    </alternativeName>
</protein>
<evidence type="ECO:0000256" key="8">
    <source>
        <dbReference type="ARBA" id="ARBA00023014"/>
    </source>
</evidence>
<dbReference type="NCBIfam" id="TIGR01574">
    <property type="entry name" value="miaB-methiolase"/>
    <property type="match status" value="1"/>
</dbReference>
<dbReference type="InterPro" id="IPR023404">
    <property type="entry name" value="rSAM_horseshoe"/>
</dbReference>
<dbReference type="InterPro" id="IPR013848">
    <property type="entry name" value="Methylthiotransferase_N"/>
</dbReference>
<keyword evidence="18" id="KW-1185">Reference proteome</keyword>
<feature type="binding site" evidence="13">
    <location>
        <position position="176"/>
    </location>
    <ligand>
        <name>[4Fe-4S] cluster</name>
        <dbReference type="ChEBI" id="CHEBI:49883"/>
        <label>2</label>
        <note>4Fe-4S-S-AdoMet</note>
    </ligand>
</feature>
<evidence type="ECO:0000256" key="1">
    <source>
        <dbReference type="ARBA" id="ARBA00003234"/>
    </source>
</evidence>
<dbReference type="Pfam" id="PF04055">
    <property type="entry name" value="Radical_SAM"/>
    <property type="match status" value="1"/>
</dbReference>
<dbReference type="PANTHER" id="PTHR43020:SF2">
    <property type="entry name" value="MITOCHONDRIAL TRNA METHYLTHIOTRANSFERASE CDK5RAP1"/>
    <property type="match status" value="1"/>
</dbReference>
<dbReference type="NCBIfam" id="TIGR00089">
    <property type="entry name" value="MiaB/RimO family radical SAM methylthiotransferase"/>
    <property type="match status" value="1"/>
</dbReference>
<evidence type="ECO:0000256" key="5">
    <source>
        <dbReference type="ARBA" id="ARBA00022691"/>
    </source>
</evidence>
<evidence type="ECO:0000259" key="16">
    <source>
        <dbReference type="PROSITE" id="PS51918"/>
    </source>
</evidence>
<dbReference type="Pfam" id="PF00919">
    <property type="entry name" value="UPF0004"/>
    <property type="match status" value="1"/>
</dbReference>
<dbReference type="InterPro" id="IPR058240">
    <property type="entry name" value="rSAM_sf"/>
</dbReference>
<dbReference type="InterPro" id="IPR002792">
    <property type="entry name" value="TRAM_dom"/>
</dbReference>
<dbReference type="Gene3D" id="3.80.30.20">
    <property type="entry name" value="tm_1862 like domain"/>
    <property type="match status" value="1"/>
</dbReference>
<dbReference type="InterPro" id="IPR006638">
    <property type="entry name" value="Elp3/MiaA/NifB-like_rSAM"/>
</dbReference>
<feature type="domain" description="TRAM" evidence="14">
    <location>
        <begin position="388"/>
        <end position="451"/>
    </location>
</feature>
<dbReference type="InterPro" id="IPR007197">
    <property type="entry name" value="rSAM"/>
</dbReference>
<keyword evidence="7 13" id="KW-0408">Iron</keyword>
<feature type="binding site" evidence="13">
    <location>
        <position position="22"/>
    </location>
    <ligand>
        <name>[4Fe-4S] cluster</name>
        <dbReference type="ChEBI" id="CHEBI:49883"/>
        <label>1</label>
    </ligand>
</feature>
<evidence type="ECO:0000256" key="13">
    <source>
        <dbReference type="HAMAP-Rule" id="MF_01864"/>
    </source>
</evidence>
<dbReference type="HAMAP" id="MF_01864">
    <property type="entry name" value="tRNA_metthiotr_MiaB"/>
    <property type="match status" value="1"/>
</dbReference>
<evidence type="ECO:0000256" key="2">
    <source>
        <dbReference type="ARBA" id="ARBA00022485"/>
    </source>
</evidence>
<evidence type="ECO:0000256" key="7">
    <source>
        <dbReference type="ARBA" id="ARBA00023004"/>
    </source>
</evidence>
<comment type="subcellular location">
    <subcellularLocation>
        <location evidence="13">Cytoplasm</location>
    </subcellularLocation>
</comment>
<dbReference type="GO" id="GO:0035597">
    <property type="term" value="F:tRNA-2-methylthio-N(6)-dimethylallyladenosine(37) synthase activity"/>
    <property type="evidence" value="ECO:0007669"/>
    <property type="project" value="UniProtKB-EC"/>
</dbReference>
<comment type="cofactor">
    <cofactor evidence="13">
        <name>[4Fe-4S] cluster</name>
        <dbReference type="ChEBI" id="CHEBI:49883"/>
    </cofactor>
    <text evidence="13">Binds 2 [4Fe-4S] clusters. One cluster is coordinated with 3 cysteines and an exchangeable S-adenosyl-L-methionine.</text>
</comment>
<dbReference type="FunFam" id="3.80.30.20:FF:000001">
    <property type="entry name" value="tRNA-2-methylthio-N(6)-dimethylallyladenosine synthase 2"/>
    <property type="match status" value="1"/>
</dbReference>
<keyword evidence="3 13" id="KW-0963">Cytoplasm</keyword>
<dbReference type="PROSITE" id="PS50926">
    <property type="entry name" value="TRAM"/>
    <property type="match status" value="1"/>
</dbReference>
<keyword evidence="4 13" id="KW-0808">Transferase</keyword>
<keyword evidence="13" id="KW-0819">tRNA processing</keyword>
<dbReference type="EMBL" id="BSDR01000001">
    <property type="protein sequence ID" value="GLI34150.1"/>
    <property type="molecule type" value="Genomic_DNA"/>
</dbReference>
<comment type="function">
    <text evidence="1 13">Catalyzes the methylthiolation of N6-(dimethylallyl)adenosine (i(6)A), leading to the formation of 2-methylthio-N6-(dimethylallyl)adenosine (ms(2)i(6)A) at position 37 in tRNAs that read codons beginning with uridine.</text>
</comment>
<dbReference type="FunFam" id="3.40.50.12160:FF:000003">
    <property type="entry name" value="CDK5 regulatory subunit-associated protein 1"/>
    <property type="match status" value="1"/>
</dbReference>
<evidence type="ECO:0000256" key="3">
    <source>
        <dbReference type="ARBA" id="ARBA00022490"/>
    </source>
</evidence>
<organism evidence="17 18">
    <name type="scientific">Desulforhabdus amnigena</name>
    <dbReference type="NCBI Taxonomy" id="40218"/>
    <lineage>
        <taxon>Bacteria</taxon>
        <taxon>Pseudomonadati</taxon>
        <taxon>Thermodesulfobacteriota</taxon>
        <taxon>Syntrophobacteria</taxon>
        <taxon>Syntrophobacterales</taxon>
        <taxon>Syntrophobacteraceae</taxon>
        <taxon>Desulforhabdus</taxon>
    </lineage>
</organism>
<gene>
    <name evidence="13 17" type="primary">miaB</name>
    <name evidence="17" type="ORF">DAMNIGENAA_15830</name>
</gene>
<dbReference type="SFLD" id="SFLDS00029">
    <property type="entry name" value="Radical_SAM"/>
    <property type="match status" value="1"/>
</dbReference>
<dbReference type="EC" id="2.8.4.3" evidence="9 13"/>
<comment type="catalytic activity">
    <reaction evidence="13">
        <text>N(6)-dimethylallyladenosine(37) in tRNA + (sulfur carrier)-SH + AH2 + 2 S-adenosyl-L-methionine = 2-methylsulfanyl-N(6)-dimethylallyladenosine(37) in tRNA + (sulfur carrier)-H + 5'-deoxyadenosine + L-methionine + A + S-adenosyl-L-homocysteine + 2 H(+)</text>
        <dbReference type="Rhea" id="RHEA:37067"/>
        <dbReference type="Rhea" id="RHEA-COMP:10375"/>
        <dbReference type="Rhea" id="RHEA-COMP:10376"/>
        <dbReference type="Rhea" id="RHEA-COMP:14737"/>
        <dbReference type="Rhea" id="RHEA-COMP:14739"/>
        <dbReference type="ChEBI" id="CHEBI:13193"/>
        <dbReference type="ChEBI" id="CHEBI:15378"/>
        <dbReference type="ChEBI" id="CHEBI:17319"/>
        <dbReference type="ChEBI" id="CHEBI:17499"/>
        <dbReference type="ChEBI" id="CHEBI:29917"/>
        <dbReference type="ChEBI" id="CHEBI:57844"/>
        <dbReference type="ChEBI" id="CHEBI:57856"/>
        <dbReference type="ChEBI" id="CHEBI:59789"/>
        <dbReference type="ChEBI" id="CHEBI:64428"/>
        <dbReference type="ChEBI" id="CHEBI:74415"/>
        <dbReference type="ChEBI" id="CHEBI:74417"/>
        <dbReference type="EC" id="2.8.4.3"/>
    </reaction>
</comment>
<dbReference type="GO" id="GO:0046872">
    <property type="term" value="F:metal ion binding"/>
    <property type="evidence" value="ECO:0007669"/>
    <property type="project" value="UniProtKB-KW"/>
</dbReference>
<dbReference type="PROSITE" id="PS01278">
    <property type="entry name" value="MTTASE_RADICAL"/>
    <property type="match status" value="1"/>
</dbReference>
<keyword evidence="6 13" id="KW-0479">Metal-binding</keyword>
<evidence type="ECO:0000256" key="9">
    <source>
        <dbReference type="ARBA" id="ARBA00033765"/>
    </source>
</evidence>
<feature type="binding site" evidence="13">
    <location>
        <position position="169"/>
    </location>
    <ligand>
        <name>[4Fe-4S] cluster</name>
        <dbReference type="ChEBI" id="CHEBI:49883"/>
        <label>2</label>
        <note>4Fe-4S-S-AdoMet</note>
    </ligand>
</feature>
<evidence type="ECO:0000256" key="6">
    <source>
        <dbReference type="ARBA" id="ARBA00022723"/>
    </source>
</evidence>
<feature type="binding site" evidence="13">
    <location>
        <position position="173"/>
    </location>
    <ligand>
        <name>[4Fe-4S] cluster</name>
        <dbReference type="ChEBI" id="CHEBI:49883"/>
        <label>2</label>
        <note>4Fe-4S-S-AdoMet</note>
    </ligand>
</feature>
<evidence type="ECO:0000313" key="17">
    <source>
        <dbReference type="EMBL" id="GLI34150.1"/>
    </source>
</evidence>
<dbReference type="InterPro" id="IPR005839">
    <property type="entry name" value="Methylthiotransferase"/>
</dbReference>
<name>A0A9W6D4T9_9BACT</name>
<dbReference type="InterPro" id="IPR038135">
    <property type="entry name" value="Methylthiotransferase_N_sf"/>
</dbReference>
<dbReference type="AlphaFoldDB" id="A0A9W6D4T9"/>
<dbReference type="Proteomes" id="UP001144372">
    <property type="component" value="Unassembled WGS sequence"/>
</dbReference>
<sequence>MTEPLLKTASEPRYLYVHTFGCQMNEYDSLRVQRILAAKGYLPTPDMASADVIFLNTCSVRDKAEQKVHSFLGRLKRLKVHHPSLKIILGGCVAQQLGEKLLKRFDHLDLVMGTRAISSVGEILDEIQASDKRLAYLPEEDSTAPQELFEASPFSNFTVSAPVTIMQGCNNFCTYCIVPYVRGRERSRPSREILDEINRLTSCGTREVLLLGQNVNSYGRGLQEKISFVDLLHRIEEETGVRRLRFTTSHPKDLTDELIRCFADMPVLCKYLHLPFQAGSDSILQRMNRNYTAAHYLEKIRRLREACPEIGLSSDVIVGFPGETEEDFQQTLHLLETIQYDNLFSFRYSDRPYARAAQFPHKVDEETKARRLIELQAFQAEITLRKNRAEVGAIREILVEGPSKTAPELLTGRTQQNRLVHFQGSQEQIGRLLQVRIRSASSHSLTGEPVSQARSDG</sequence>
<keyword evidence="2 13" id="KW-0004">4Fe-4S</keyword>
<dbReference type="InterPro" id="IPR020612">
    <property type="entry name" value="Methylthiotransferase_CS"/>
</dbReference>
<dbReference type="PANTHER" id="PTHR43020">
    <property type="entry name" value="CDK5 REGULATORY SUBUNIT-ASSOCIATED PROTEIN 1"/>
    <property type="match status" value="1"/>
</dbReference>
<dbReference type="SUPFAM" id="SSF102114">
    <property type="entry name" value="Radical SAM enzymes"/>
    <property type="match status" value="1"/>
</dbReference>
<dbReference type="RefSeq" id="WP_281793412.1">
    <property type="nucleotide sequence ID" value="NZ_BSDR01000001.1"/>
</dbReference>
<dbReference type="GO" id="GO:0005829">
    <property type="term" value="C:cytosol"/>
    <property type="evidence" value="ECO:0007669"/>
    <property type="project" value="TreeGrafter"/>
</dbReference>
<dbReference type="InterPro" id="IPR006463">
    <property type="entry name" value="MiaB_methiolase"/>
</dbReference>
<evidence type="ECO:0000313" key="18">
    <source>
        <dbReference type="Proteomes" id="UP001144372"/>
    </source>
</evidence>
<dbReference type="SFLD" id="SFLDG01061">
    <property type="entry name" value="methylthiotransferase"/>
    <property type="match status" value="1"/>
</dbReference>
<dbReference type="Gene3D" id="3.40.50.12160">
    <property type="entry name" value="Methylthiotransferase, N-terminal domain"/>
    <property type="match status" value="1"/>
</dbReference>
<accession>A0A9W6D4T9</accession>
<dbReference type="SMART" id="SM00729">
    <property type="entry name" value="Elp3"/>
    <property type="match status" value="1"/>
</dbReference>
<dbReference type="SFLD" id="SFLDF00273">
    <property type="entry name" value="(dimethylallyl)adenosine_tRNA"/>
    <property type="match status" value="1"/>
</dbReference>
<proteinExistence type="inferred from homology"/>
<dbReference type="CDD" id="cd01335">
    <property type="entry name" value="Radical_SAM"/>
    <property type="match status" value="1"/>
</dbReference>
<evidence type="ECO:0000259" key="14">
    <source>
        <dbReference type="PROSITE" id="PS50926"/>
    </source>
</evidence>